<protein>
    <submittedName>
        <fullName evidence="2">Bacilysin biosynthesis protein BacA</fullName>
        <ecNumber evidence="2">4.1.1.-</ecNumber>
    </submittedName>
</protein>
<dbReference type="RefSeq" id="WP_309865367.1">
    <property type="nucleotide sequence ID" value="NZ_JAVDQG010000004.1"/>
</dbReference>
<dbReference type="Proteomes" id="UP001185012">
    <property type="component" value="Unassembled WGS sequence"/>
</dbReference>
<comment type="caution">
    <text evidence="2">The sequence shown here is derived from an EMBL/GenBank/DDBJ whole genome shotgun (WGS) entry which is preliminary data.</text>
</comment>
<gene>
    <name evidence="2" type="ORF">JOE21_002024</name>
</gene>
<dbReference type="EMBL" id="JAVDQG010000004">
    <property type="protein sequence ID" value="MDR6226018.1"/>
    <property type="molecule type" value="Genomic_DNA"/>
</dbReference>
<reference evidence="2 3" key="1">
    <citation type="submission" date="2023-07" db="EMBL/GenBank/DDBJ databases">
        <title>Genomic Encyclopedia of Type Strains, Phase IV (KMG-IV): sequencing the most valuable type-strain genomes for metagenomic binning, comparative biology and taxonomic classification.</title>
        <authorList>
            <person name="Goeker M."/>
        </authorList>
    </citation>
    <scope>NUCLEOTIDE SEQUENCE [LARGE SCALE GENOMIC DNA]</scope>
    <source>
        <strain evidence="2 3">DSM 45903</strain>
    </source>
</reference>
<dbReference type="EC" id="4.1.1.-" evidence="2"/>
<evidence type="ECO:0000259" key="1">
    <source>
        <dbReference type="Pfam" id="PF00800"/>
    </source>
</evidence>
<dbReference type="InterPro" id="IPR001086">
    <property type="entry name" value="Preph_deHydtase"/>
</dbReference>
<dbReference type="GO" id="GO:0016829">
    <property type="term" value="F:lyase activity"/>
    <property type="evidence" value="ECO:0007669"/>
    <property type="project" value="UniProtKB-KW"/>
</dbReference>
<evidence type="ECO:0000313" key="3">
    <source>
        <dbReference type="Proteomes" id="UP001185012"/>
    </source>
</evidence>
<evidence type="ECO:0000313" key="2">
    <source>
        <dbReference type="EMBL" id="MDR6226018.1"/>
    </source>
</evidence>
<proteinExistence type="predicted"/>
<sequence length="221" mass="25156">MGTFSQQTEKSDLSSIWEQQLEPLIAKLRAFPQIRMSTLGPEGTSSEAAAQYLIAHLPDKQVECTLYPTYEEAFEDLVNNRSNLFIVANAYQGIDQFYMSLKVRFLLPFVFETPLYGVAAKLRSPWLNKSPLTISTHHAPSSLIPWFLPHLKKEYELIPAHSTSEAARKVQRGEADLCITTANACRKYGLEFISRTRRIVMLWSVFIPENIKMDKLKKGVS</sequence>
<dbReference type="SUPFAM" id="SSF53850">
    <property type="entry name" value="Periplasmic binding protein-like II"/>
    <property type="match status" value="1"/>
</dbReference>
<name>A0ABU1IML3_9BACL</name>
<feature type="domain" description="Prephenate dehydratase" evidence="1">
    <location>
        <begin position="37"/>
        <end position="194"/>
    </location>
</feature>
<accession>A0ABU1IML3</accession>
<dbReference type="Pfam" id="PF00800">
    <property type="entry name" value="PDT"/>
    <property type="match status" value="1"/>
</dbReference>
<organism evidence="2 3">
    <name type="scientific">Desmospora profundinema</name>
    <dbReference type="NCBI Taxonomy" id="1571184"/>
    <lineage>
        <taxon>Bacteria</taxon>
        <taxon>Bacillati</taxon>
        <taxon>Bacillota</taxon>
        <taxon>Bacilli</taxon>
        <taxon>Bacillales</taxon>
        <taxon>Thermoactinomycetaceae</taxon>
        <taxon>Desmospora</taxon>
    </lineage>
</organism>
<keyword evidence="3" id="KW-1185">Reference proteome</keyword>
<keyword evidence="2" id="KW-0456">Lyase</keyword>